<name>A0A162QH12_9CRUS</name>
<evidence type="ECO:0000313" key="2">
    <source>
        <dbReference type="Proteomes" id="UP000076858"/>
    </source>
</evidence>
<organism evidence="1 2">
    <name type="scientific">Daphnia magna</name>
    <dbReference type="NCBI Taxonomy" id="35525"/>
    <lineage>
        <taxon>Eukaryota</taxon>
        <taxon>Metazoa</taxon>
        <taxon>Ecdysozoa</taxon>
        <taxon>Arthropoda</taxon>
        <taxon>Crustacea</taxon>
        <taxon>Branchiopoda</taxon>
        <taxon>Diplostraca</taxon>
        <taxon>Cladocera</taxon>
        <taxon>Anomopoda</taxon>
        <taxon>Daphniidae</taxon>
        <taxon>Daphnia</taxon>
    </lineage>
</organism>
<dbReference type="AlphaFoldDB" id="A0A162QH12"/>
<dbReference type="STRING" id="35525.A0A162QH12"/>
<protein>
    <submittedName>
        <fullName evidence="1">Uncharacterized protein</fullName>
    </submittedName>
</protein>
<sequence length="94" mass="10794">MGPRAANSIEHWMFTKLYALTDAWDGTNAFPHYQKLYSQVNHIWINRKGQPILSSMERPYPGGTTLVIMVASEPGKYDFCQYLAITHSFLVDKQ</sequence>
<accession>A0A162QH12</accession>
<dbReference type="Proteomes" id="UP000076858">
    <property type="component" value="Unassembled WGS sequence"/>
</dbReference>
<gene>
    <name evidence="1" type="ORF">APZ42_013862</name>
</gene>
<evidence type="ECO:0000313" key="1">
    <source>
        <dbReference type="EMBL" id="KZS19685.1"/>
    </source>
</evidence>
<reference evidence="1 2" key="1">
    <citation type="submission" date="2016-03" db="EMBL/GenBank/DDBJ databases">
        <title>EvidentialGene: Evidence-directed Construction of Genes on Genomes.</title>
        <authorList>
            <person name="Gilbert D.G."/>
            <person name="Choi J.-H."/>
            <person name="Mockaitis K."/>
            <person name="Colbourne J."/>
            <person name="Pfrender M."/>
        </authorList>
    </citation>
    <scope>NUCLEOTIDE SEQUENCE [LARGE SCALE GENOMIC DNA]</scope>
    <source>
        <strain evidence="1 2">Xinb3</strain>
        <tissue evidence="1">Complete organism</tissue>
    </source>
</reference>
<comment type="caution">
    <text evidence="1">The sequence shown here is derived from an EMBL/GenBank/DDBJ whole genome shotgun (WGS) entry which is preliminary data.</text>
</comment>
<dbReference type="EMBL" id="LRGB01000337">
    <property type="protein sequence ID" value="KZS19685.1"/>
    <property type="molecule type" value="Genomic_DNA"/>
</dbReference>
<keyword evidence="2" id="KW-1185">Reference proteome</keyword>
<proteinExistence type="predicted"/>